<protein>
    <submittedName>
        <fullName evidence="1">Uncharacterized protein</fullName>
    </submittedName>
</protein>
<gene>
    <name evidence="1" type="ORF">KTE52_16845</name>
</gene>
<dbReference type="EMBL" id="JAHPMX010000007">
    <property type="protein sequence ID" value="MBU9358006.1"/>
    <property type="molecule type" value="Genomic_DNA"/>
</dbReference>
<evidence type="ECO:0000313" key="2">
    <source>
        <dbReference type="Proteomes" id="UP001196915"/>
    </source>
</evidence>
<name>A0AAP2MPF4_9BURK</name>
<comment type="caution">
    <text evidence="1">The sequence shown here is derived from an EMBL/GenBank/DDBJ whole genome shotgun (WGS) entry which is preliminary data.</text>
</comment>
<accession>A0AAP2MPF4</accession>
<dbReference type="AlphaFoldDB" id="A0AAP2MPF4"/>
<sequence length="86" mass="9402">MSDFVAILRISALVIDLAGTGHSTAFPKIRLGAVLRGVSTSLIDYPKIEHLSHIHPVNGLIVFARSIRIQNNFMWIGGCDVADMSR</sequence>
<organism evidence="1 2">
    <name type="scientific">Burkholderia multivorans</name>
    <dbReference type="NCBI Taxonomy" id="87883"/>
    <lineage>
        <taxon>Bacteria</taxon>
        <taxon>Pseudomonadati</taxon>
        <taxon>Pseudomonadota</taxon>
        <taxon>Betaproteobacteria</taxon>
        <taxon>Burkholderiales</taxon>
        <taxon>Burkholderiaceae</taxon>
        <taxon>Burkholderia</taxon>
        <taxon>Burkholderia cepacia complex</taxon>
    </lineage>
</organism>
<dbReference type="Proteomes" id="UP001196915">
    <property type="component" value="Unassembled WGS sequence"/>
</dbReference>
<dbReference type="RefSeq" id="WP_146121867.1">
    <property type="nucleotide sequence ID" value="NZ_CAJHCJ010000018.1"/>
</dbReference>
<proteinExistence type="predicted"/>
<evidence type="ECO:0000313" key="1">
    <source>
        <dbReference type="EMBL" id="MBU9358006.1"/>
    </source>
</evidence>
<reference evidence="1" key="1">
    <citation type="submission" date="2021-06" db="EMBL/GenBank/DDBJ databases">
        <title>A collection of bacterial strains from the Burkholderia cepacia Research Laboratory and Repository.</title>
        <authorList>
            <person name="Lipuma J."/>
            <person name="Spilker T."/>
        </authorList>
    </citation>
    <scope>NUCLEOTIDE SEQUENCE</scope>
    <source>
        <strain evidence="1">AU37435</strain>
    </source>
</reference>